<dbReference type="NCBIfam" id="TIGR00796">
    <property type="entry name" value="livcs"/>
    <property type="match status" value="1"/>
</dbReference>
<reference evidence="10 11" key="1">
    <citation type="submission" date="2018-04" db="EMBL/GenBank/DDBJ databases">
        <title>Pseudomonas sp. nov., isolated from mangrove soil.</title>
        <authorList>
            <person name="Chen C."/>
        </authorList>
    </citation>
    <scope>NUCLEOTIDE SEQUENCE [LARGE SCALE GENOMIC DNA]</scope>
    <source>
        <strain evidence="10 11">TC-11</strain>
    </source>
</reference>
<evidence type="ECO:0000256" key="2">
    <source>
        <dbReference type="ARBA" id="ARBA00008540"/>
    </source>
</evidence>
<keyword evidence="7 9" id="KW-1133">Transmembrane helix</keyword>
<protein>
    <recommendedName>
        <fullName evidence="9">Branched-chain amino acid transport system carrier protein</fullName>
    </recommendedName>
</protein>
<comment type="similarity">
    <text evidence="2 9">Belongs to the branched chain amino acid transporter family.</text>
</comment>
<keyword evidence="8 9" id="KW-0472">Membrane</keyword>
<dbReference type="GO" id="GO:0005304">
    <property type="term" value="F:L-valine transmembrane transporter activity"/>
    <property type="evidence" value="ECO:0007669"/>
    <property type="project" value="TreeGrafter"/>
</dbReference>
<feature type="transmembrane region" description="Helical" evidence="9">
    <location>
        <begin position="276"/>
        <end position="301"/>
    </location>
</feature>
<feature type="transmembrane region" description="Helical" evidence="9">
    <location>
        <begin position="371"/>
        <end position="392"/>
    </location>
</feature>
<feature type="transmembrane region" description="Helical" evidence="9">
    <location>
        <begin position="75"/>
        <end position="97"/>
    </location>
</feature>
<feature type="transmembrane region" description="Helical" evidence="9">
    <location>
        <begin position="338"/>
        <end position="359"/>
    </location>
</feature>
<keyword evidence="11" id="KW-1185">Reference proteome</keyword>
<evidence type="ECO:0000313" key="11">
    <source>
        <dbReference type="Proteomes" id="UP000244064"/>
    </source>
</evidence>
<feature type="transmembrane region" description="Helical" evidence="9">
    <location>
        <begin position="7"/>
        <end position="28"/>
    </location>
</feature>
<comment type="caution">
    <text evidence="10">The sequence shown here is derived from an EMBL/GenBank/DDBJ whole genome shotgun (WGS) entry which is preliminary data.</text>
</comment>
<evidence type="ECO:0000256" key="6">
    <source>
        <dbReference type="ARBA" id="ARBA00022970"/>
    </source>
</evidence>
<dbReference type="InterPro" id="IPR004685">
    <property type="entry name" value="Brnchd-chn_aa_trnsp_Livcs"/>
</dbReference>
<dbReference type="PANTHER" id="PTHR30588:SF0">
    <property type="entry name" value="BRANCHED-CHAIN AMINO ACID PERMEASE BRNQ"/>
    <property type="match status" value="1"/>
</dbReference>
<comment type="subcellular location">
    <subcellularLocation>
        <location evidence="9">Cell inner membrane</location>
        <topology evidence="9">Multi-pass membrane protein</topology>
    </subcellularLocation>
    <subcellularLocation>
        <location evidence="1">Cell membrane</location>
        <topology evidence="1">Multi-pass membrane protein</topology>
    </subcellularLocation>
</comment>
<feature type="transmembrane region" description="Helical" evidence="9">
    <location>
        <begin position="224"/>
        <end position="248"/>
    </location>
</feature>
<evidence type="ECO:0000256" key="9">
    <source>
        <dbReference type="RuleBase" id="RU362122"/>
    </source>
</evidence>
<feature type="transmembrane region" description="Helical" evidence="9">
    <location>
        <begin position="313"/>
        <end position="332"/>
    </location>
</feature>
<evidence type="ECO:0000256" key="1">
    <source>
        <dbReference type="ARBA" id="ARBA00004651"/>
    </source>
</evidence>
<feature type="transmembrane region" description="Helical" evidence="9">
    <location>
        <begin position="149"/>
        <end position="171"/>
    </location>
</feature>
<feature type="transmembrane region" description="Helical" evidence="9">
    <location>
        <begin position="191"/>
        <end position="212"/>
    </location>
</feature>
<dbReference type="EMBL" id="QASN01000020">
    <property type="protein sequence ID" value="PTU73591.1"/>
    <property type="molecule type" value="Genomic_DNA"/>
</dbReference>
<keyword evidence="3 9" id="KW-0813">Transport</keyword>
<dbReference type="PANTHER" id="PTHR30588">
    <property type="entry name" value="BRANCHED-CHAIN AMINO ACID TRANSPORT SYSTEM 2 CARRIER PROTEIN"/>
    <property type="match status" value="1"/>
</dbReference>
<comment type="function">
    <text evidence="9">Component of the transport system for branched-chain amino acids.</text>
</comment>
<dbReference type="OrthoDB" id="9783920at2"/>
<dbReference type="RefSeq" id="WP_108108035.1">
    <property type="nucleotide sequence ID" value="NZ_QASN01000020.1"/>
</dbReference>
<accession>A0A2T5P789</accession>
<name>A0A2T5P789_9PSED</name>
<dbReference type="Proteomes" id="UP000244064">
    <property type="component" value="Unassembled WGS sequence"/>
</dbReference>
<feature type="transmembrane region" description="Helical" evidence="9">
    <location>
        <begin position="117"/>
        <end position="137"/>
    </location>
</feature>
<gene>
    <name evidence="10" type="primary">brnQ</name>
    <name evidence="10" type="ORF">DBO85_14855</name>
</gene>
<feature type="transmembrane region" description="Helical" evidence="9">
    <location>
        <begin position="430"/>
        <end position="451"/>
    </location>
</feature>
<keyword evidence="4" id="KW-1003">Cell membrane</keyword>
<keyword evidence="5 9" id="KW-0812">Transmembrane</keyword>
<evidence type="ECO:0000256" key="7">
    <source>
        <dbReference type="ARBA" id="ARBA00022989"/>
    </source>
</evidence>
<dbReference type="GO" id="GO:0005886">
    <property type="term" value="C:plasma membrane"/>
    <property type="evidence" value="ECO:0007669"/>
    <property type="project" value="UniProtKB-SubCell"/>
</dbReference>
<sequence length="463" mass="47903">MTRLKSFDLLALGFMTFALFLGAGNIIFPPSAGMDAGQSLTPAAFGFLLTAVGLPLLTVVALARVGGGMATLTSPLGRAAGVALAVAVYLAIGPLFATPRTAVVSFEIGVAPFFGKHPANLAIYSVIFFAAVLALVLMPGRLIDTVGKVITPVLLLALLLLGGAALVMPLGEIGAPRLGYVEQPLLTGFLAGYQTMDALGALVFGIVIATAIRNRGVTDPRLVTRYSIIAVLIAALGLALVYLSLFYLGASSQEAAAGASNGGQILSHYVRDTFGVWGGLLLAVVITLACLTTAVGLMTACGEFFGELLGVSYRLLVCIFVGFSLLVSNLGLEQLISFSIPVLVGLYPLAIVLVLLSLADRLWLSSSRVMIPVMLVTLVFAIADGLIAAGIGSGKDWLLQRLSEGNGQWLVNVSAASVRLYESIPLSADGLAWLLPALGTLLLAVVVDRWLGAGRAPGKPAQG</sequence>
<dbReference type="GO" id="GO:0015820">
    <property type="term" value="P:L-leucine transport"/>
    <property type="evidence" value="ECO:0007669"/>
    <property type="project" value="TreeGrafter"/>
</dbReference>
<dbReference type="Pfam" id="PF05525">
    <property type="entry name" value="Branch_AA_trans"/>
    <property type="match status" value="1"/>
</dbReference>
<organism evidence="10 11">
    <name type="scientific">Pseudomonas mangrovi</name>
    <dbReference type="NCBI Taxonomy" id="2161748"/>
    <lineage>
        <taxon>Bacteria</taxon>
        <taxon>Pseudomonadati</taxon>
        <taxon>Pseudomonadota</taxon>
        <taxon>Gammaproteobacteria</taxon>
        <taxon>Pseudomonadales</taxon>
        <taxon>Pseudomonadaceae</taxon>
        <taxon>Pseudomonas</taxon>
    </lineage>
</organism>
<evidence type="ECO:0000256" key="4">
    <source>
        <dbReference type="ARBA" id="ARBA00022475"/>
    </source>
</evidence>
<dbReference type="GO" id="GO:0015190">
    <property type="term" value="F:L-leucine transmembrane transporter activity"/>
    <property type="evidence" value="ECO:0007669"/>
    <property type="project" value="TreeGrafter"/>
</dbReference>
<evidence type="ECO:0000256" key="3">
    <source>
        <dbReference type="ARBA" id="ARBA00022448"/>
    </source>
</evidence>
<dbReference type="AlphaFoldDB" id="A0A2T5P789"/>
<dbReference type="GO" id="GO:0015188">
    <property type="term" value="F:L-isoleucine transmembrane transporter activity"/>
    <property type="evidence" value="ECO:0007669"/>
    <property type="project" value="TreeGrafter"/>
</dbReference>
<keyword evidence="6 9" id="KW-0029">Amino-acid transport</keyword>
<proteinExistence type="inferred from homology"/>
<evidence type="ECO:0000313" key="10">
    <source>
        <dbReference type="EMBL" id="PTU73591.1"/>
    </source>
</evidence>
<evidence type="ECO:0000256" key="5">
    <source>
        <dbReference type="ARBA" id="ARBA00022692"/>
    </source>
</evidence>
<feature type="transmembrane region" description="Helical" evidence="9">
    <location>
        <begin position="40"/>
        <end position="63"/>
    </location>
</feature>
<evidence type="ECO:0000256" key="8">
    <source>
        <dbReference type="ARBA" id="ARBA00023136"/>
    </source>
</evidence>
<dbReference type="GO" id="GO:0015818">
    <property type="term" value="P:isoleucine transport"/>
    <property type="evidence" value="ECO:0007669"/>
    <property type="project" value="TreeGrafter"/>
</dbReference>